<gene>
    <name evidence="2" type="ORF">AKAW2_81364S</name>
</gene>
<name>A0A7R7WM53_ASPKA</name>
<evidence type="ECO:0000313" key="2">
    <source>
        <dbReference type="EMBL" id="BCS05563.1"/>
    </source>
</evidence>
<organism evidence="2 3">
    <name type="scientific">Aspergillus kawachii</name>
    <name type="common">White koji mold</name>
    <name type="synonym">Aspergillus awamori var. kawachi</name>
    <dbReference type="NCBI Taxonomy" id="1069201"/>
    <lineage>
        <taxon>Eukaryota</taxon>
        <taxon>Fungi</taxon>
        <taxon>Dikarya</taxon>
        <taxon>Ascomycota</taxon>
        <taxon>Pezizomycotina</taxon>
        <taxon>Eurotiomycetes</taxon>
        <taxon>Eurotiomycetidae</taxon>
        <taxon>Eurotiales</taxon>
        <taxon>Aspergillaceae</taxon>
        <taxon>Aspergillus</taxon>
        <taxon>Aspergillus subgen. Circumdati</taxon>
    </lineage>
</organism>
<sequence length="103" mass="11445">MPMKTRSHAGSVKSSPHPHRQAAEEAVASTLDEPLERENRFRDDCLRRDDYCSVVSGLLDHDTYNERGRPQGVGSANLTVAHIIPFSYGSWNTATVQPHISTI</sequence>
<feature type="region of interest" description="Disordered" evidence="1">
    <location>
        <begin position="1"/>
        <end position="40"/>
    </location>
</feature>
<dbReference type="KEGG" id="aluc:AKAW2_81364S"/>
<dbReference type="OrthoDB" id="2104739at2759"/>
<evidence type="ECO:0008006" key="4">
    <source>
        <dbReference type="Google" id="ProtNLM"/>
    </source>
</evidence>
<dbReference type="Proteomes" id="UP000661280">
    <property type="component" value="Chromosome 8"/>
</dbReference>
<dbReference type="AlphaFoldDB" id="A0A7R7WM53"/>
<dbReference type="EMBL" id="AP024432">
    <property type="protein sequence ID" value="BCS05563.1"/>
    <property type="molecule type" value="Genomic_DNA"/>
</dbReference>
<protein>
    <recommendedName>
        <fullName evidence="4">HNH nuclease domain-containing protein</fullName>
    </recommendedName>
</protein>
<reference evidence="2" key="2">
    <citation type="submission" date="2021-02" db="EMBL/GenBank/DDBJ databases">
        <title>Aspergillus luchuensis mut. kawachii IFO 4304 genome sequence.</title>
        <authorList>
            <person name="Mori K."/>
            <person name="Kadooka C."/>
            <person name="Goto M."/>
            <person name="Futagami T."/>
        </authorList>
    </citation>
    <scope>NUCLEOTIDE SEQUENCE</scope>
    <source>
        <strain evidence="2">IFO 4308</strain>
    </source>
</reference>
<keyword evidence="3" id="KW-1185">Reference proteome</keyword>
<evidence type="ECO:0000313" key="3">
    <source>
        <dbReference type="Proteomes" id="UP000661280"/>
    </source>
</evidence>
<dbReference type="GeneID" id="64966884"/>
<proteinExistence type="predicted"/>
<reference evidence="2" key="1">
    <citation type="submission" date="2021-01" db="EMBL/GenBank/DDBJ databases">
        <authorList>
            <consortium name="Aspergillus luchuensis mut. kawachii IFO 4304 genome sequencing consortium"/>
            <person name="Kazuki M."/>
            <person name="Futagami T."/>
        </authorList>
    </citation>
    <scope>NUCLEOTIDE SEQUENCE</scope>
    <source>
        <strain evidence="2">IFO 4308</strain>
    </source>
</reference>
<dbReference type="RefSeq" id="XP_041549325.1">
    <property type="nucleotide sequence ID" value="XM_041682487.1"/>
</dbReference>
<accession>A0A7R7WM53</accession>
<evidence type="ECO:0000256" key="1">
    <source>
        <dbReference type="SAM" id="MobiDB-lite"/>
    </source>
</evidence>